<protein>
    <submittedName>
        <fullName evidence="2">Uncharacterized protein</fullName>
    </submittedName>
</protein>
<evidence type="ECO:0000313" key="2">
    <source>
        <dbReference type="RefSeq" id="XP_040938853.1"/>
    </source>
</evidence>
<dbReference type="Proteomes" id="UP000818029">
    <property type="component" value="Chromosome A12"/>
</dbReference>
<dbReference type="GeneID" id="107940560"/>
<organism evidence="1 2">
    <name type="scientific">Gossypium hirsutum</name>
    <name type="common">Upland cotton</name>
    <name type="synonym">Gossypium mexicanum</name>
    <dbReference type="NCBI Taxonomy" id="3635"/>
    <lineage>
        <taxon>Eukaryota</taxon>
        <taxon>Viridiplantae</taxon>
        <taxon>Streptophyta</taxon>
        <taxon>Embryophyta</taxon>
        <taxon>Tracheophyta</taxon>
        <taxon>Spermatophyta</taxon>
        <taxon>Magnoliopsida</taxon>
        <taxon>eudicotyledons</taxon>
        <taxon>Gunneridae</taxon>
        <taxon>Pentapetalae</taxon>
        <taxon>rosids</taxon>
        <taxon>malvids</taxon>
        <taxon>Malvales</taxon>
        <taxon>Malvaceae</taxon>
        <taxon>Malvoideae</taxon>
        <taxon>Gossypium</taxon>
    </lineage>
</organism>
<reference evidence="1" key="1">
    <citation type="journal article" date="2020" name="Nat. Genet.">
        <title>Genomic diversifications of five Gossypium allopolyploid species and their impact on cotton improvement.</title>
        <authorList>
            <person name="Chen Z.J."/>
            <person name="Sreedasyam A."/>
            <person name="Ando A."/>
            <person name="Song Q."/>
            <person name="De Santiago L.M."/>
            <person name="Hulse-Kemp A.M."/>
            <person name="Ding M."/>
            <person name="Ye W."/>
            <person name="Kirkbride R.C."/>
            <person name="Jenkins J."/>
            <person name="Plott C."/>
            <person name="Lovell J."/>
            <person name="Lin Y.M."/>
            <person name="Vaughn R."/>
            <person name="Liu B."/>
            <person name="Simpson S."/>
            <person name="Scheffler B.E."/>
            <person name="Wen L."/>
            <person name="Saski C.A."/>
            <person name="Grover C.E."/>
            <person name="Hu G."/>
            <person name="Conover J.L."/>
            <person name="Carlson J.W."/>
            <person name="Shu S."/>
            <person name="Boston L.B."/>
            <person name="Williams M."/>
            <person name="Peterson D.G."/>
            <person name="McGee K."/>
            <person name="Jones D.C."/>
            <person name="Wendel J.F."/>
            <person name="Stelly D.M."/>
            <person name="Grimwood J."/>
            <person name="Schmutz J."/>
        </authorList>
    </citation>
    <scope>NUCLEOTIDE SEQUENCE [LARGE SCALE GENOMIC DNA]</scope>
    <source>
        <strain evidence="1">cv. TM-1</strain>
    </source>
</reference>
<accession>A0ABM2Z864</accession>
<proteinExistence type="predicted"/>
<name>A0ABM2Z864_GOSHI</name>
<sequence length="107" mass="12561">MHSDSKGVVLGLETPFRLRFQRSERETMTSSQGTECALAYGDCAGIRRRAWLLKRWSIWRRRGARLRRKVGESPRVSETLIFWAFRACSCRWATSFCNWTVNWAVMI</sequence>
<reference evidence="2" key="2">
    <citation type="submission" date="2025-08" db="UniProtKB">
        <authorList>
            <consortium name="RefSeq"/>
        </authorList>
    </citation>
    <scope>IDENTIFICATION</scope>
</reference>
<dbReference type="RefSeq" id="XP_040938853.1">
    <property type="nucleotide sequence ID" value="XM_041082919.1"/>
</dbReference>
<gene>
    <name evidence="2" type="primary">LOC107940560</name>
</gene>
<keyword evidence="1" id="KW-1185">Reference proteome</keyword>
<evidence type="ECO:0000313" key="1">
    <source>
        <dbReference type="Proteomes" id="UP000818029"/>
    </source>
</evidence>